<evidence type="ECO:0000313" key="9">
    <source>
        <dbReference type="EMBL" id="TSH97009.1"/>
    </source>
</evidence>
<feature type="domain" description="Alpha-glycerophosphate oxidase C-terminal" evidence="8">
    <location>
        <begin position="389"/>
        <end position="493"/>
    </location>
</feature>
<dbReference type="InterPro" id="IPR006076">
    <property type="entry name" value="FAD-dep_OxRdtase"/>
</dbReference>
<dbReference type="GO" id="GO:0009331">
    <property type="term" value="C:glycerol-3-phosphate dehydrogenase (FAD) complex"/>
    <property type="evidence" value="ECO:0007669"/>
    <property type="project" value="UniProtKB-UniRule"/>
</dbReference>
<dbReference type="OrthoDB" id="9766796at2"/>
<evidence type="ECO:0000256" key="5">
    <source>
        <dbReference type="ARBA" id="ARBA00023002"/>
    </source>
</evidence>
<dbReference type="PANTHER" id="PTHR11985">
    <property type="entry name" value="GLYCEROL-3-PHOSPHATE DEHYDROGENASE"/>
    <property type="match status" value="1"/>
</dbReference>
<comment type="caution">
    <text evidence="9">The sequence shown here is derived from an EMBL/GenBank/DDBJ whole genome shotgun (WGS) entry which is preliminary data.</text>
</comment>
<dbReference type="Gene3D" id="6.10.250.1890">
    <property type="match status" value="1"/>
</dbReference>
<evidence type="ECO:0000256" key="3">
    <source>
        <dbReference type="ARBA" id="ARBA00022630"/>
    </source>
</evidence>
<keyword evidence="10" id="KW-1185">Reference proteome</keyword>
<dbReference type="RefSeq" id="WP_143947376.1">
    <property type="nucleotide sequence ID" value="NZ_BAABMB010000002.1"/>
</dbReference>
<dbReference type="SUPFAM" id="SSF51905">
    <property type="entry name" value="FAD/NAD(P)-binding domain"/>
    <property type="match status" value="1"/>
</dbReference>
<dbReference type="InterPro" id="IPR038299">
    <property type="entry name" value="DAO_C_sf"/>
</dbReference>
<evidence type="ECO:0000259" key="8">
    <source>
        <dbReference type="Pfam" id="PF16901"/>
    </source>
</evidence>
<dbReference type="PRINTS" id="PR01001">
    <property type="entry name" value="FADG3PDH"/>
</dbReference>
<dbReference type="InterPro" id="IPR031656">
    <property type="entry name" value="DAO_C"/>
</dbReference>
<dbReference type="PANTHER" id="PTHR11985:SF15">
    <property type="entry name" value="GLYCEROL-3-PHOSPHATE DEHYDROGENASE, MITOCHONDRIAL"/>
    <property type="match status" value="1"/>
</dbReference>
<protein>
    <recommendedName>
        <fullName evidence="6">Glycerol-3-phosphate dehydrogenase</fullName>
        <ecNumber evidence="6">1.1.5.3</ecNumber>
    </recommendedName>
</protein>
<evidence type="ECO:0000313" key="10">
    <source>
        <dbReference type="Proteomes" id="UP000318405"/>
    </source>
</evidence>
<keyword evidence="5 6" id="KW-0560">Oxidoreductase</keyword>
<keyword evidence="4" id="KW-0274">FAD</keyword>
<sequence length="514" mass="56716">MPSTPSSPAYDLLVIGGGVNGAGIARDAAGRGLSVLLCEKDDLAAHTSSASTKLIHGGLRYLEHYEFSLVRKALIERERLMRVAPHIIRPLRFVMPHDATQRPAWLIRTGLFLYDHLAHRRMLPGSTRIALQRHPAGAALRPGYRVGFEYSDGWVDDARLVVLCARDAAERGAHIRTRCRVLRTERAGSAWHAELRGQDGGIRMVQARALVNAAGPWAASVAAQAEPERRARGLRLVKGSHIVVPRRFTHEYAYIFQHSDQRIVFAIPYERDFTLIGTTDVDFPGDPDRVAIDADETAYLCAVASHYFAQSVAPADVVWSYSGVRPLLEDEHASASAVTRDYQLLLHGEQGAAPLLSVFGGKITTFRKLAEDAMDQLAPRLGCRAPAWTETAPLPGGDIAARFPGSRAPDGFDAYVRERQGALPWLPARLVARYARAYGTRMERLLGGCASLADLGDEVLPGLYAAEINYLVEQEWARTAADILWRRTKLGLHLPMDAEGRLDRWLSERKETSA</sequence>
<dbReference type="Gene3D" id="3.50.50.60">
    <property type="entry name" value="FAD/NAD(P)-binding domain"/>
    <property type="match status" value="1"/>
</dbReference>
<evidence type="ECO:0000256" key="2">
    <source>
        <dbReference type="ARBA" id="ARBA00007330"/>
    </source>
</evidence>
<evidence type="ECO:0000256" key="6">
    <source>
        <dbReference type="RuleBase" id="RU361217"/>
    </source>
</evidence>
<dbReference type="Proteomes" id="UP000318405">
    <property type="component" value="Unassembled WGS sequence"/>
</dbReference>
<evidence type="ECO:0000256" key="1">
    <source>
        <dbReference type="ARBA" id="ARBA00001974"/>
    </source>
</evidence>
<accession>A0A556AVN1</accession>
<dbReference type="PROSITE" id="PS00977">
    <property type="entry name" value="FAD_G3PDH_1"/>
    <property type="match status" value="1"/>
</dbReference>
<dbReference type="Pfam" id="PF01266">
    <property type="entry name" value="DAO"/>
    <property type="match status" value="1"/>
</dbReference>
<keyword evidence="3 6" id="KW-0285">Flavoprotein</keyword>
<dbReference type="Gene3D" id="1.10.8.870">
    <property type="entry name" value="Alpha-glycerophosphate oxidase, cap domain"/>
    <property type="match status" value="1"/>
</dbReference>
<dbReference type="EC" id="1.1.5.3" evidence="6"/>
<dbReference type="Pfam" id="PF16901">
    <property type="entry name" value="DAO_C"/>
    <property type="match status" value="1"/>
</dbReference>
<proteinExistence type="inferred from homology"/>
<organism evidence="9 10">
    <name type="scientific">Verticiella sediminum</name>
    <dbReference type="NCBI Taxonomy" id="1247510"/>
    <lineage>
        <taxon>Bacteria</taxon>
        <taxon>Pseudomonadati</taxon>
        <taxon>Pseudomonadota</taxon>
        <taxon>Betaproteobacteria</taxon>
        <taxon>Burkholderiales</taxon>
        <taxon>Alcaligenaceae</taxon>
        <taxon>Verticiella</taxon>
    </lineage>
</organism>
<comment type="catalytic activity">
    <reaction evidence="6">
        <text>a quinone + sn-glycerol 3-phosphate = dihydroxyacetone phosphate + a quinol</text>
        <dbReference type="Rhea" id="RHEA:18977"/>
        <dbReference type="ChEBI" id="CHEBI:24646"/>
        <dbReference type="ChEBI" id="CHEBI:57597"/>
        <dbReference type="ChEBI" id="CHEBI:57642"/>
        <dbReference type="ChEBI" id="CHEBI:132124"/>
        <dbReference type="EC" id="1.1.5.3"/>
    </reaction>
</comment>
<dbReference type="GO" id="GO:0004368">
    <property type="term" value="F:glycerol-3-phosphate dehydrogenase (quinone) activity"/>
    <property type="evidence" value="ECO:0007669"/>
    <property type="project" value="UniProtKB-EC"/>
</dbReference>
<name>A0A556AVN1_9BURK</name>
<comment type="similarity">
    <text evidence="2 6">Belongs to the FAD-dependent glycerol-3-phosphate dehydrogenase family.</text>
</comment>
<dbReference type="Gene3D" id="3.30.9.10">
    <property type="entry name" value="D-Amino Acid Oxidase, subunit A, domain 2"/>
    <property type="match status" value="1"/>
</dbReference>
<dbReference type="InterPro" id="IPR000447">
    <property type="entry name" value="G3P_DH_FAD-dep"/>
</dbReference>
<dbReference type="NCBIfam" id="NF009906">
    <property type="entry name" value="PRK13369.1"/>
    <property type="match status" value="1"/>
</dbReference>
<dbReference type="GO" id="GO:0046168">
    <property type="term" value="P:glycerol-3-phosphate catabolic process"/>
    <property type="evidence" value="ECO:0007669"/>
    <property type="project" value="TreeGrafter"/>
</dbReference>
<dbReference type="AlphaFoldDB" id="A0A556AVN1"/>
<reference evidence="9 10" key="1">
    <citation type="submission" date="2019-07" db="EMBL/GenBank/DDBJ databases">
        <title>Qingshengfaniella alkalisoli gen. nov., sp. nov., isolated from saline soil.</title>
        <authorList>
            <person name="Xu L."/>
            <person name="Huang X.-X."/>
            <person name="Sun J.-Q."/>
        </authorList>
    </citation>
    <scope>NUCLEOTIDE SEQUENCE [LARGE SCALE GENOMIC DNA]</scope>
    <source>
        <strain evidence="9 10">DSM 27279</strain>
    </source>
</reference>
<gene>
    <name evidence="9" type="ORF">FOZ76_06710</name>
</gene>
<evidence type="ECO:0000256" key="4">
    <source>
        <dbReference type="ARBA" id="ARBA00022827"/>
    </source>
</evidence>
<feature type="domain" description="FAD dependent oxidoreductase" evidence="7">
    <location>
        <begin position="11"/>
        <end position="365"/>
    </location>
</feature>
<comment type="cofactor">
    <cofactor evidence="1 6">
        <name>FAD</name>
        <dbReference type="ChEBI" id="CHEBI:57692"/>
    </cofactor>
</comment>
<dbReference type="EMBL" id="VLTJ01000011">
    <property type="protein sequence ID" value="TSH97009.1"/>
    <property type="molecule type" value="Genomic_DNA"/>
</dbReference>
<dbReference type="NCBIfam" id="NF008899">
    <property type="entry name" value="PRK12266.1"/>
    <property type="match status" value="1"/>
</dbReference>
<evidence type="ECO:0000259" key="7">
    <source>
        <dbReference type="Pfam" id="PF01266"/>
    </source>
</evidence>
<dbReference type="InterPro" id="IPR036188">
    <property type="entry name" value="FAD/NAD-bd_sf"/>
</dbReference>